<feature type="region of interest" description="Disordered" evidence="3">
    <location>
        <begin position="82"/>
        <end position="109"/>
    </location>
</feature>
<dbReference type="AlphaFoldDB" id="A0AAX6HYX3"/>
<comment type="caution">
    <text evidence="5">The sequence shown here is derived from an EMBL/GenBank/DDBJ whole genome shotgun (WGS) entry which is preliminary data.</text>
</comment>
<protein>
    <recommendedName>
        <fullName evidence="4">Remorin C-terminal domain-containing protein</fullName>
    </recommendedName>
</protein>
<dbReference type="PANTHER" id="PTHR31471:SF98">
    <property type="entry name" value="OS02G0116800 PROTEIN"/>
    <property type="match status" value="1"/>
</dbReference>
<gene>
    <name evidence="5" type="ORF">M6B38_279335</name>
</gene>
<dbReference type="PANTHER" id="PTHR31471">
    <property type="entry name" value="OS02G0116800 PROTEIN"/>
    <property type="match status" value="1"/>
</dbReference>
<evidence type="ECO:0000259" key="4">
    <source>
        <dbReference type="Pfam" id="PF03763"/>
    </source>
</evidence>
<proteinExistence type="inferred from homology"/>
<dbReference type="EMBL" id="JANAVB010005599">
    <property type="protein sequence ID" value="KAJ6846236.1"/>
    <property type="molecule type" value="Genomic_DNA"/>
</dbReference>
<keyword evidence="2" id="KW-0175">Coiled coil</keyword>
<dbReference type="InterPro" id="IPR005516">
    <property type="entry name" value="Remorin_C"/>
</dbReference>
<comment type="similarity">
    <text evidence="1">Belongs to the remorin family.</text>
</comment>
<name>A0AAX6HYX3_IRIPA</name>
<reference evidence="5" key="1">
    <citation type="journal article" date="2023" name="GigaByte">
        <title>Genome assembly of the bearded iris, Iris pallida Lam.</title>
        <authorList>
            <person name="Bruccoleri R.E."/>
            <person name="Oakeley E.J."/>
            <person name="Faust A.M.E."/>
            <person name="Altorfer M."/>
            <person name="Dessus-Babus S."/>
            <person name="Burckhardt D."/>
            <person name="Oertli M."/>
            <person name="Naumann U."/>
            <person name="Petersen F."/>
            <person name="Wong J."/>
        </authorList>
    </citation>
    <scope>NUCLEOTIDE SEQUENCE</scope>
    <source>
        <strain evidence="5">GSM-AAB239-AS_SAM_17_03QT</strain>
    </source>
</reference>
<feature type="compositionally biased region" description="Basic and acidic residues" evidence="3">
    <location>
        <begin position="178"/>
        <end position="191"/>
    </location>
</feature>
<keyword evidence="6" id="KW-1185">Reference proteome</keyword>
<evidence type="ECO:0000313" key="6">
    <source>
        <dbReference type="Proteomes" id="UP001140949"/>
    </source>
</evidence>
<evidence type="ECO:0000256" key="1">
    <source>
        <dbReference type="ARBA" id="ARBA00005711"/>
    </source>
</evidence>
<evidence type="ECO:0000256" key="2">
    <source>
        <dbReference type="SAM" id="Coils"/>
    </source>
</evidence>
<feature type="coiled-coil region" evidence="2">
    <location>
        <begin position="419"/>
        <end position="472"/>
    </location>
</feature>
<organism evidence="5 6">
    <name type="scientific">Iris pallida</name>
    <name type="common">Sweet iris</name>
    <dbReference type="NCBI Taxonomy" id="29817"/>
    <lineage>
        <taxon>Eukaryota</taxon>
        <taxon>Viridiplantae</taxon>
        <taxon>Streptophyta</taxon>
        <taxon>Embryophyta</taxon>
        <taxon>Tracheophyta</taxon>
        <taxon>Spermatophyta</taxon>
        <taxon>Magnoliopsida</taxon>
        <taxon>Liliopsida</taxon>
        <taxon>Asparagales</taxon>
        <taxon>Iridaceae</taxon>
        <taxon>Iridoideae</taxon>
        <taxon>Irideae</taxon>
        <taxon>Iris</taxon>
    </lineage>
</organism>
<accession>A0AAX6HYX3</accession>
<sequence length="497" mass="55029">MRFLDCDCGRSCCQLLIPLLQEPLSLSLSLCSNGVRKNRKALSSSLQVGGFSPRKLRSMLLGMEKKRKEEEEEEDVFKDVNVVSSGPEPHNAATSSIRSLEEDDDGDDGAAALSAFEFHKAAPAAAQRPPFSKPAPSKWDDAHKWLASSNPNRRSSKEKRSGGGGGGHRSRTSAMKVVMEDVDTKRVDPSEIKREIGEHKAVVTAAAATDSVKDFCLVSDCDAKPAIGVESLATDSAVSLSRHESSITVESDTTFLQPPSTIRSVSMRDMGTEMTPLASQEPSRTGTPVRATTPIRSPSSSRPSTPRRSVPTSTLTERGDFNEAHNGRELSEKELQMKTRREIMILGTQLGKANIAAWASKDEEEHEASTSFQNVLVNQPANSVIRTRTASWEEAEKAKYMARFKQEEIKIQAWENHQKAKTEAELRKIEVEVERMRARAHEKLTEKLAAARHKAEERRADAEAKRDQQVARTTQRVEYIRNTGHIPSSFSCWAWCS</sequence>
<feature type="region of interest" description="Disordered" evidence="3">
    <location>
        <begin position="122"/>
        <end position="191"/>
    </location>
</feature>
<feature type="compositionally biased region" description="Polar residues" evidence="3">
    <location>
        <begin position="277"/>
        <end position="286"/>
    </location>
</feature>
<reference evidence="5" key="2">
    <citation type="submission" date="2023-04" db="EMBL/GenBank/DDBJ databases">
        <authorList>
            <person name="Bruccoleri R.E."/>
            <person name="Oakeley E.J."/>
            <person name="Faust A.-M."/>
            <person name="Dessus-Babus S."/>
            <person name="Altorfer M."/>
            <person name="Burckhardt D."/>
            <person name="Oertli M."/>
            <person name="Naumann U."/>
            <person name="Petersen F."/>
            <person name="Wong J."/>
        </authorList>
    </citation>
    <scope>NUCLEOTIDE SEQUENCE</scope>
    <source>
        <strain evidence="5">GSM-AAB239-AS_SAM_17_03QT</strain>
        <tissue evidence="5">Leaf</tissue>
    </source>
</reference>
<feature type="compositionally biased region" description="Basic and acidic residues" evidence="3">
    <location>
        <begin position="317"/>
        <end position="334"/>
    </location>
</feature>
<evidence type="ECO:0000313" key="5">
    <source>
        <dbReference type="EMBL" id="KAJ6846236.1"/>
    </source>
</evidence>
<feature type="compositionally biased region" description="Low complexity" evidence="3">
    <location>
        <begin position="290"/>
        <end position="314"/>
    </location>
</feature>
<dbReference type="Proteomes" id="UP001140949">
    <property type="component" value="Unassembled WGS sequence"/>
</dbReference>
<dbReference type="Pfam" id="PF03763">
    <property type="entry name" value="Remorin_C"/>
    <property type="match status" value="1"/>
</dbReference>
<feature type="domain" description="Remorin C-terminal" evidence="4">
    <location>
        <begin position="386"/>
        <end position="488"/>
    </location>
</feature>
<feature type="region of interest" description="Disordered" evidence="3">
    <location>
        <begin position="274"/>
        <end position="334"/>
    </location>
</feature>
<evidence type="ECO:0000256" key="3">
    <source>
        <dbReference type="SAM" id="MobiDB-lite"/>
    </source>
</evidence>